<dbReference type="EMBL" id="CCXY01000053">
    <property type="protein sequence ID" value="CEG11452.1"/>
    <property type="molecule type" value="Genomic_DNA"/>
</dbReference>
<evidence type="ECO:0000256" key="5">
    <source>
        <dbReference type="ARBA" id="ARBA00023222"/>
    </source>
</evidence>
<gene>
    <name evidence="10" type="primary">pheA</name>
    <name evidence="10" type="ORF">MSIBF_A1460011</name>
</gene>
<dbReference type="GO" id="GO:0005737">
    <property type="term" value="C:cytoplasm"/>
    <property type="evidence" value="ECO:0007669"/>
    <property type="project" value="TreeGrafter"/>
</dbReference>
<feature type="domain" description="ACT" evidence="9">
    <location>
        <begin position="208"/>
        <end position="284"/>
    </location>
</feature>
<keyword evidence="4" id="KW-0057">Aromatic amino acid biosynthesis</keyword>
<dbReference type="PROSITE" id="PS00858">
    <property type="entry name" value="PREPHENATE_DEHYDR_2"/>
    <property type="match status" value="1"/>
</dbReference>
<dbReference type="InterPro" id="IPR018528">
    <property type="entry name" value="Preph_deHydtase_CS"/>
</dbReference>
<comment type="pathway">
    <text evidence="1">Amino-acid biosynthesis; L-phenylalanine biosynthesis; phenylpyruvate from prephenate: step 1/1.</text>
</comment>
<keyword evidence="5" id="KW-0584">Phenylalanine biosynthesis</keyword>
<dbReference type="FunFam" id="3.30.70.260:FF:000012">
    <property type="entry name" value="Prephenate dehydratase"/>
    <property type="match status" value="1"/>
</dbReference>
<dbReference type="CDD" id="cd04905">
    <property type="entry name" value="ACT_CM-PDT"/>
    <property type="match status" value="1"/>
</dbReference>
<dbReference type="AlphaFoldDB" id="A0A098E6B5"/>
<evidence type="ECO:0000259" key="9">
    <source>
        <dbReference type="PROSITE" id="PS51671"/>
    </source>
</evidence>
<dbReference type="PANTHER" id="PTHR21022">
    <property type="entry name" value="PREPHENATE DEHYDRATASE P PROTEIN"/>
    <property type="match status" value="1"/>
</dbReference>
<dbReference type="PANTHER" id="PTHR21022:SF19">
    <property type="entry name" value="PREPHENATE DEHYDRATASE-RELATED"/>
    <property type="match status" value="1"/>
</dbReference>
<dbReference type="GO" id="GO:0009094">
    <property type="term" value="P:L-phenylalanine biosynthetic process"/>
    <property type="evidence" value="ECO:0007669"/>
    <property type="project" value="UniProtKB-UniPathway"/>
</dbReference>
<protein>
    <recommendedName>
        <fullName evidence="2">prephenate dehydratase</fullName>
        <ecNumber evidence="2">4.2.1.51</ecNumber>
    </recommendedName>
</protein>
<dbReference type="PROSITE" id="PS51671">
    <property type="entry name" value="ACT"/>
    <property type="match status" value="1"/>
</dbReference>
<evidence type="ECO:0000256" key="4">
    <source>
        <dbReference type="ARBA" id="ARBA00023141"/>
    </source>
</evidence>
<dbReference type="Gene3D" id="3.40.190.10">
    <property type="entry name" value="Periplasmic binding protein-like II"/>
    <property type="match status" value="2"/>
</dbReference>
<name>A0A098E6B5_9ZZZZ</name>
<feature type="domain" description="Prephenate dehydratase" evidence="8">
    <location>
        <begin position="13"/>
        <end position="195"/>
    </location>
</feature>
<dbReference type="Gene3D" id="3.30.70.260">
    <property type="match status" value="1"/>
</dbReference>
<evidence type="ECO:0000256" key="2">
    <source>
        <dbReference type="ARBA" id="ARBA00013147"/>
    </source>
</evidence>
<dbReference type="SUPFAM" id="SSF53850">
    <property type="entry name" value="Periplasmic binding protein-like II"/>
    <property type="match status" value="1"/>
</dbReference>
<dbReference type="GO" id="GO:0004664">
    <property type="term" value="F:prephenate dehydratase activity"/>
    <property type="evidence" value="ECO:0007669"/>
    <property type="project" value="UniProtKB-EC"/>
</dbReference>
<dbReference type="PIRSF" id="PIRSF001500">
    <property type="entry name" value="Chor_mut_pdt_Ppr"/>
    <property type="match status" value="1"/>
</dbReference>
<proteinExistence type="predicted"/>
<evidence type="ECO:0000256" key="3">
    <source>
        <dbReference type="ARBA" id="ARBA00022605"/>
    </source>
</evidence>
<evidence type="ECO:0000313" key="10">
    <source>
        <dbReference type="EMBL" id="CEG11452.1"/>
    </source>
</evidence>
<dbReference type="NCBIfam" id="NF008865">
    <property type="entry name" value="PRK11898.1"/>
    <property type="match status" value="1"/>
</dbReference>
<keyword evidence="3" id="KW-0028">Amino-acid biosynthesis</keyword>
<dbReference type="Pfam" id="PF00800">
    <property type="entry name" value="PDT"/>
    <property type="match status" value="1"/>
</dbReference>
<dbReference type="InterPro" id="IPR008242">
    <property type="entry name" value="Chor_mutase/pphenate_deHydtase"/>
</dbReference>
<dbReference type="Pfam" id="PF01842">
    <property type="entry name" value="ACT"/>
    <property type="match status" value="1"/>
</dbReference>
<dbReference type="InterPro" id="IPR001086">
    <property type="entry name" value="Preph_deHydtase"/>
</dbReference>
<dbReference type="SUPFAM" id="SSF55021">
    <property type="entry name" value="ACT-like"/>
    <property type="match status" value="1"/>
</dbReference>
<dbReference type="EC" id="4.2.1.51" evidence="2"/>
<keyword evidence="6 10" id="KW-0456">Lyase</keyword>
<evidence type="ECO:0000259" key="8">
    <source>
        <dbReference type="PROSITE" id="PS51171"/>
    </source>
</evidence>
<dbReference type="InterPro" id="IPR045865">
    <property type="entry name" value="ACT-like_dom_sf"/>
</dbReference>
<sequence>MKFIKKSANAAVNVVVLGPKGTFSDIAARKFFADDNFNGELIYCNEIDEIFEMVENNTANFGIVPLENSIEGNINLTIDCMREYYKDIEIKNDIILDVNLCLMAKEGIEKVEFIYSHPQAIAQSRKFLKNLNKENNNKFKISSVKSTASACQLAKKDRMVAAIGSEDASKIYGLNLLFKNINDYKSQTRFIVIGKANNNKISEGKKISVIFELDNSPGALYGILKEFAERNINLTKIESRPSKRKLGEYFFFLEFEGNLNDEKVTMITKNLKDKVKFIEILGNY</sequence>
<dbReference type="PROSITE" id="PS51171">
    <property type="entry name" value="PREPHENATE_DEHYDR_3"/>
    <property type="match status" value="1"/>
</dbReference>
<dbReference type="InterPro" id="IPR002912">
    <property type="entry name" value="ACT_dom"/>
</dbReference>
<evidence type="ECO:0000256" key="1">
    <source>
        <dbReference type="ARBA" id="ARBA00004741"/>
    </source>
</evidence>
<comment type="catalytic activity">
    <reaction evidence="7">
        <text>prephenate + H(+) = 3-phenylpyruvate + CO2 + H2O</text>
        <dbReference type="Rhea" id="RHEA:21648"/>
        <dbReference type="ChEBI" id="CHEBI:15377"/>
        <dbReference type="ChEBI" id="CHEBI:15378"/>
        <dbReference type="ChEBI" id="CHEBI:16526"/>
        <dbReference type="ChEBI" id="CHEBI:18005"/>
        <dbReference type="ChEBI" id="CHEBI:29934"/>
        <dbReference type="EC" id="4.2.1.51"/>
    </reaction>
</comment>
<reference evidence="10" key="1">
    <citation type="submission" date="2014-09" db="EMBL/GenBank/DDBJ databases">
        <authorList>
            <person name="Probst J Alexander"/>
        </authorList>
    </citation>
    <scope>NUCLEOTIDE SEQUENCE</scope>
</reference>
<organism evidence="10">
    <name type="scientific">groundwater metagenome</name>
    <dbReference type="NCBI Taxonomy" id="717931"/>
    <lineage>
        <taxon>unclassified sequences</taxon>
        <taxon>metagenomes</taxon>
        <taxon>ecological metagenomes</taxon>
    </lineage>
</organism>
<evidence type="ECO:0000256" key="6">
    <source>
        <dbReference type="ARBA" id="ARBA00023239"/>
    </source>
</evidence>
<accession>A0A098E6B5</accession>
<evidence type="ECO:0000256" key="7">
    <source>
        <dbReference type="ARBA" id="ARBA00047848"/>
    </source>
</evidence>
<dbReference type="UniPathway" id="UPA00121">
    <property type="reaction ID" value="UER00345"/>
</dbReference>